<protein>
    <submittedName>
        <fullName evidence="3">Polyprenyl synthetase family protein</fullName>
    </submittedName>
</protein>
<evidence type="ECO:0000313" key="4">
    <source>
        <dbReference type="Proteomes" id="UP001165590"/>
    </source>
</evidence>
<dbReference type="InterPro" id="IPR033749">
    <property type="entry name" value="Polyprenyl_synt_CS"/>
</dbReference>
<proteinExistence type="predicted"/>
<keyword evidence="4" id="KW-1185">Reference proteome</keyword>
<evidence type="ECO:0000256" key="1">
    <source>
        <dbReference type="ARBA" id="ARBA00022723"/>
    </source>
</evidence>
<evidence type="ECO:0000256" key="2">
    <source>
        <dbReference type="ARBA" id="ARBA00022842"/>
    </source>
</evidence>
<dbReference type="Proteomes" id="UP001165590">
    <property type="component" value="Unassembled WGS sequence"/>
</dbReference>
<dbReference type="Pfam" id="PF00348">
    <property type="entry name" value="polyprenyl_synt"/>
    <property type="match status" value="1"/>
</dbReference>
<keyword evidence="2" id="KW-0460">Magnesium</keyword>
<name>A0ABT3UVI6_9ACTN</name>
<dbReference type="InterPro" id="IPR000092">
    <property type="entry name" value="Polyprenyl_synt"/>
</dbReference>
<dbReference type="PROSITE" id="PS00723">
    <property type="entry name" value="POLYPRENYL_SYNTHASE_1"/>
    <property type="match status" value="1"/>
</dbReference>
<keyword evidence="1" id="KW-0479">Metal-binding</keyword>
<dbReference type="Gene3D" id="1.10.600.10">
    <property type="entry name" value="Farnesyl Diphosphate Synthase"/>
    <property type="match status" value="1"/>
</dbReference>
<dbReference type="SUPFAM" id="SSF48576">
    <property type="entry name" value="Terpenoid synthases"/>
    <property type="match status" value="1"/>
</dbReference>
<comment type="caution">
    <text evidence="3">The sequence shown here is derived from an EMBL/GenBank/DDBJ whole genome shotgun (WGS) entry which is preliminary data.</text>
</comment>
<organism evidence="3 4">
    <name type="scientific">Streptomyces ortus</name>
    <dbReference type="NCBI Taxonomy" id="2867268"/>
    <lineage>
        <taxon>Bacteria</taxon>
        <taxon>Bacillati</taxon>
        <taxon>Actinomycetota</taxon>
        <taxon>Actinomycetes</taxon>
        <taxon>Kitasatosporales</taxon>
        <taxon>Streptomycetaceae</taxon>
        <taxon>Streptomyces</taxon>
    </lineage>
</organism>
<evidence type="ECO:0000313" key="3">
    <source>
        <dbReference type="EMBL" id="MCX4231587.1"/>
    </source>
</evidence>
<accession>A0ABT3UVI6</accession>
<dbReference type="EMBL" id="JAIFZO010000001">
    <property type="protein sequence ID" value="MCX4231587.1"/>
    <property type="molecule type" value="Genomic_DNA"/>
</dbReference>
<gene>
    <name evidence="3" type="ORF">K3769_02150</name>
</gene>
<sequence>MVWCGADDWGLAGGHGRCGVAERGRRLREGAARVEMVHNLSLLYDDVLDGDTVRRHRAAAWQVLGPSSAARSTDATMLTAFDVLSEADRTDGQGAVRTGTAGCDWAGR</sequence>
<reference evidence="3" key="1">
    <citation type="journal article" date="2022" name="bioRxiv">
        <title>Discovery and biosynthetic assessment of Streptomyces ortus sp nov. isolated from a deep-sea sponge.</title>
        <authorList>
            <person name="Williams S.E."/>
        </authorList>
    </citation>
    <scope>NUCLEOTIDE SEQUENCE</scope>
    <source>
        <strain evidence="3">A15ISP2-DRY2</strain>
    </source>
</reference>
<dbReference type="RefSeq" id="WP_267024680.1">
    <property type="nucleotide sequence ID" value="NZ_JAIFZO010000001.1"/>
</dbReference>
<dbReference type="InterPro" id="IPR008949">
    <property type="entry name" value="Isoprenoid_synthase_dom_sf"/>
</dbReference>